<feature type="domain" description="WGR" evidence="1">
    <location>
        <begin position="20"/>
        <end position="123"/>
    </location>
</feature>
<name>A0A6A6WAE9_9PEZI</name>
<reference evidence="2" key="1">
    <citation type="journal article" date="2020" name="Stud. Mycol.">
        <title>101 Dothideomycetes genomes: a test case for predicting lifestyles and emergence of pathogens.</title>
        <authorList>
            <person name="Haridas S."/>
            <person name="Albert R."/>
            <person name="Binder M."/>
            <person name="Bloem J."/>
            <person name="Labutti K."/>
            <person name="Salamov A."/>
            <person name="Andreopoulos B."/>
            <person name="Baker S."/>
            <person name="Barry K."/>
            <person name="Bills G."/>
            <person name="Bluhm B."/>
            <person name="Cannon C."/>
            <person name="Castanera R."/>
            <person name="Culley D."/>
            <person name="Daum C."/>
            <person name="Ezra D."/>
            <person name="Gonzalez J."/>
            <person name="Henrissat B."/>
            <person name="Kuo A."/>
            <person name="Liang C."/>
            <person name="Lipzen A."/>
            <person name="Lutzoni F."/>
            <person name="Magnuson J."/>
            <person name="Mondo S."/>
            <person name="Nolan M."/>
            <person name="Ohm R."/>
            <person name="Pangilinan J."/>
            <person name="Park H.-J."/>
            <person name="Ramirez L."/>
            <person name="Alfaro M."/>
            <person name="Sun H."/>
            <person name="Tritt A."/>
            <person name="Yoshinaga Y."/>
            <person name="Zwiers L.-H."/>
            <person name="Turgeon B."/>
            <person name="Goodwin S."/>
            <person name="Spatafora J."/>
            <person name="Crous P."/>
            <person name="Grigoriev I."/>
        </authorList>
    </citation>
    <scope>NUCLEOTIDE SEQUENCE</scope>
    <source>
        <strain evidence="2">CBS 121739</strain>
    </source>
</reference>
<organism evidence="2 3">
    <name type="scientific">Pseudovirgaria hyperparasitica</name>
    <dbReference type="NCBI Taxonomy" id="470096"/>
    <lineage>
        <taxon>Eukaryota</taxon>
        <taxon>Fungi</taxon>
        <taxon>Dikarya</taxon>
        <taxon>Ascomycota</taxon>
        <taxon>Pezizomycotina</taxon>
        <taxon>Dothideomycetes</taxon>
        <taxon>Dothideomycetes incertae sedis</taxon>
        <taxon>Acrospermales</taxon>
        <taxon>Acrospermaceae</taxon>
        <taxon>Pseudovirgaria</taxon>
    </lineage>
</organism>
<evidence type="ECO:0000259" key="1">
    <source>
        <dbReference type="PROSITE" id="PS51977"/>
    </source>
</evidence>
<gene>
    <name evidence="2" type="ORF">EJ05DRAFT_334649</name>
</gene>
<dbReference type="AlphaFoldDB" id="A0A6A6WAE9"/>
<protein>
    <recommendedName>
        <fullName evidence="1">WGR domain-containing protein</fullName>
    </recommendedName>
</protein>
<dbReference type="OrthoDB" id="342264at2759"/>
<sequence length="181" mass="20814">MLASKLCSEHAANVSLCLDNHHVYRDATGFDLDIMLTRISFASNTNERYALRVYESHTHPHTYALTVRYTRSHTLPVTRTLVPISSSFADVFGTFCAFFRAKTRLHWENRFEKNLRDTVTKEYVDGYGGEEQAVRMGILSVAKGDTRLWPFEYYPPMEGPQGVLVEGLSVDMKEKYMKFDI</sequence>
<dbReference type="EMBL" id="ML996570">
    <property type="protein sequence ID" value="KAF2759149.1"/>
    <property type="molecule type" value="Genomic_DNA"/>
</dbReference>
<dbReference type="RefSeq" id="XP_033601600.1">
    <property type="nucleotide sequence ID" value="XM_033740873.1"/>
</dbReference>
<evidence type="ECO:0000313" key="2">
    <source>
        <dbReference type="EMBL" id="KAF2759149.1"/>
    </source>
</evidence>
<accession>A0A6A6WAE9</accession>
<dbReference type="Proteomes" id="UP000799437">
    <property type="component" value="Unassembled WGS sequence"/>
</dbReference>
<dbReference type="InterPro" id="IPR008893">
    <property type="entry name" value="WGR_domain"/>
</dbReference>
<dbReference type="InterPro" id="IPR036930">
    <property type="entry name" value="WGR_dom_sf"/>
</dbReference>
<dbReference type="SUPFAM" id="SSF142921">
    <property type="entry name" value="WGR domain-like"/>
    <property type="match status" value="1"/>
</dbReference>
<evidence type="ECO:0000313" key="3">
    <source>
        <dbReference type="Proteomes" id="UP000799437"/>
    </source>
</evidence>
<keyword evidence="3" id="KW-1185">Reference proteome</keyword>
<dbReference type="PROSITE" id="PS51977">
    <property type="entry name" value="WGR"/>
    <property type="match status" value="1"/>
</dbReference>
<proteinExistence type="predicted"/>
<dbReference type="GeneID" id="54481927"/>